<name>A0A7R9AEG9_9CRUS</name>
<protein>
    <submittedName>
        <fullName evidence="1">Uncharacterized protein</fullName>
    </submittedName>
</protein>
<dbReference type="EMBL" id="LR904363">
    <property type="protein sequence ID" value="CAD7252786.1"/>
    <property type="molecule type" value="Genomic_DNA"/>
</dbReference>
<evidence type="ECO:0000313" key="1">
    <source>
        <dbReference type="EMBL" id="CAD7252786.1"/>
    </source>
</evidence>
<sequence>MGTGIPSYIPVHVWELSGLEEGTHVKILGRIVDWEEDRAGNVLCYVLGSAPTRLPVRVLLRGPTREDGIPIRGQWCFFFASLLHRCPEPSLLCKVARVAVNVDGHEYEASVDSRRILSSWSVPS</sequence>
<reference evidence="1" key="1">
    <citation type="submission" date="2020-11" db="EMBL/GenBank/DDBJ databases">
        <authorList>
            <person name="Tran Van P."/>
        </authorList>
    </citation>
    <scope>NUCLEOTIDE SEQUENCE</scope>
</reference>
<dbReference type="Proteomes" id="UP000677054">
    <property type="component" value="Unassembled WGS sequence"/>
</dbReference>
<dbReference type="EMBL" id="CAJPEV010004846">
    <property type="protein sequence ID" value="CAG0902390.1"/>
    <property type="molecule type" value="Genomic_DNA"/>
</dbReference>
<organism evidence="1">
    <name type="scientific">Darwinula stevensoni</name>
    <dbReference type="NCBI Taxonomy" id="69355"/>
    <lineage>
        <taxon>Eukaryota</taxon>
        <taxon>Metazoa</taxon>
        <taxon>Ecdysozoa</taxon>
        <taxon>Arthropoda</taxon>
        <taxon>Crustacea</taxon>
        <taxon>Oligostraca</taxon>
        <taxon>Ostracoda</taxon>
        <taxon>Podocopa</taxon>
        <taxon>Podocopida</taxon>
        <taxon>Darwinulocopina</taxon>
        <taxon>Darwinuloidea</taxon>
        <taxon>Darwinulidae</taxon>
        <taxon>Darwinula</taxon>
    </lineage>
</organism>
<keyword evidence="2" id="KW-1185">Reference proteome</keyword>
<dbReference type="AlphaFoldDB" id="A0A7R9AEG9"/>
<gene>
    <name evidence="1" type="ORF">DSTB1V02_LOCUS12541</name>
</gene>
<accession>A0A7R9AEG9</accession>
<proteinExistence type="predicted"/>
<evidence type="ECO:0000313" key="2">
    <source>
        <dbReference type="Proteomes" id="UP000677054"/>
    </source>
</evidence>